<dbReference type="GO" id="GO:0000155">
    <property type="term" value="F:phosphorelay sensor kinase activity"/>
    <property type="evidence" value="ECO:0007669"/>
    <property type="project" value="InterPro"/>
</dbReference>
<evidence type="ECO:0000256" key="3">
    <source>
        <dbReference type="ARBA" id="ARBA00012438"/>
    </source>
</evidence>
<dbReference type="InterPro" id="IPR003661">
    <property type="entry name" value="HisK_dim/P_dom"/>
</dbReference>
<evidence type="ECO:0000256" key="6">
    <source>
        <dbReference type="ARBA" id="ARBA00022679"/>
    </source>
</evidence>
<evidence type="ECO:0000256" key="9">
    <source>
        <dbReference type="ARBA" id="ARBA00022840"/>
    </source>
</evidence>
<dbReference type="InterPro" id="IPR036890">
    <property type="entry name" value="HATPase_C_sf"/>
</dbReference>
<name>A0A1C1A6Q6_9BACL</name>
<evidence type="ECO:0000256" key="11">
    <source>
        <dbReference type="ARBA" id="ARBA00023136"/>
    </source>
</evidence>
<dbReference type="PRINTS" id="PR00344">
    <property type="entry name" value="BCTRLSENSOR"/>
</dbReference>
<keyword evidence="4" id="KW-1003">Cell membrane</keyword>
<dbReference type="InterPro" id="IPR003660">
    <property type="entry name" value="HAMP_dom"/>
</dbReference>
<comment type="caution">
    <text evidence="15">The sequence shown here is derived from an EMBL/GenBank/DDBJ whole genome shotgun (WGS) entry which is preliminary data.</text>
</comment>
<dbReference type="Gene3D" id="1.10.287.130">
    <property type="match status" value="1"/>
</dbReference>
<feature type="transmembrane region" description="Helical" evidence="12">
    <location>
        <begin position="168"/>
        <end position="187"/>
    </location>
</feature>
<gene>
    <name evidence="15" type="ORF">A8709_01950</name>
</gene>
<dbReference type="AlphaFoldDB" id="A0A1C1A6Q6"/>
<dbReference type="CDD" id="cd00075">
    <property type="entry name" value="HATPase"/>
    <property type="match status" value="1"/>
</dbReference>
<dbReference type="InterPro" id="IPR050351">
    <property type="entry name" value="BphY/WalK/GraS-like"/>
</dbReference>
<dbReference type="PANTHER" id="PTHR42878">
    <property type="entry name" value="TWO-COMPONENT HISTIDINE KINASE"/>
    <property type="match status" value="1"/>
</dbReference>
<dbReference type="Pfam" id="PF00512">
    <property type="entry name" value="HisKA"/>
    <property type="match status" value="1"/>
</dbReference>
<dbReference type="Gene3D" id="3.30.565.10">
    <property type="entry name" value="Histidine kinase-like ATPase, C-terminal domain"/>
    <property type="match status" value="1"/>
</dbReference>
<dbReference type="Proteomes" id="UP000093309">
    <property type="component" value="Unassembled WGS sequence"/>
</dbReference>
<dbReference type="SMART" id="SM00304">
    <property type="entry name" value="HAMP"/>
    <property type="match status" value="1"/>
</dbReference>
<sequence>MLNSFYRKLLVMYITITVVSILAISGTIGYTMKQKTYDRSETLLLEKVEQVEELATDLFDNATAQKDFRKQINTIEKSSNVRVSVVKHPKAALDKIQAVGEVPARLDWVEKVLSGKPVTVKSNFTQNSKVKMLIVGRPVLLDNRVVGAIFLYTPLEDIQGTINEINRAIYWSALVVALLATAVLYFVSRHFVKPIQQMSKTAEALAMGDFSGRVPVRGKDEIASLSGSLNRMAGKLQKVEEGRKRFLSEISHELRTPLTTIRASLQGITDAVVEPGDAREFIDISLQETLRLSHLVDDLLELSSFEEKQVKMNMHVVDVADLIGLVVTQLKMKAKGKEIELSADVEGPYIVQADADRLRQVFINLLDNAINHIPAGSQAGIRVKAVRQERWIEVWDQGQGIAPEKLPHLFDRFFKADESRNRTGAGLGLTICKHIVEAHGGSIRVESQLGAGTVFKIFLPNAATSSHDKLMT</sequence>
<dbReference type="PANTHER" id="PTHR42878:SF7">
    <property type="entry name" value="SENSOR HISTIDINE KINASE GLRK"/>
    <property type="match status" value="1"/>
</dbReference>
<dbReference type="InterPro" id="IPR004358">
    <property type="entry name" value="Sig_transdc_His_kin-like_C"/>
</dbReference>
<evidence type="ECO:0000256" key="5">
    <source>
        <dbReference type="ARBA" id="ARBA00022553"/>
    </source>
</evidence>
<feature type="domain" description="Histidine kinase" evidence="13">
    <location>
        <begin position="249"/>
        <end position="463"/>
    </location>
</feature>
<feature type="domain" description="HAMP" evidence="14">
    <location>
        <begin position="189"/>
        <end position="241"/>
    </location>
</feature>
<keyword evidence="5" id="KW-0597">Phosphoprotein</keyword>
<evidence type="ECO:0000259" key="14">
    <source>
        <dbReference type="PROSITE" id="PS50885"/>
    </source>
</evidence>
<dbReference type="GO" id="GO:0005524">
    <property type="term" value="F:ATP binding"/>
    <property type="evidence" value="ECO:0007669"/>
    <property type="project" value="UniProtKB-KW"/>
</dbReference>
<feature type="transmembrane region" description="Helical" evidence="12">
    <location>
        <begin position="12"/>
        <end position="32"/>
    </location>
</feature>
<evidence type="ECO:0000256" key="2">
    <source>
        <dbReference type="ARBA" id="ARBA00004651"/>
    </source>
</evidence>
<reference evidence="16" key="1">
    <citation type="submission" date="2016-05" db="EMBL/GenBank/DDBJ databases">
        <title>Paenibacillus oryzae. sp. nov., isolated from the rice root.</title>
        <authorList>
            <person name="Zhang J."/>
            <person name="Zhang X."/>
        </authorList>
    </citation>
    <scope>NUCLEOTIDE SEQUENCE [LARGE SCALE GENOMIC DNA]</scope>
    <source>
        <strain evidence="16">KCTC13222</strain>
    </source>
</reference>
<evidence type="ECO:0000256" key="7">
    <source>
        <dbReference type="ARBA" id="ARBA00022741"/>
    </source>
</evidence>
<organism evidence="15 16">
    <name type="scientific">Paenibacillus pectinilyticus</name>
    <dbReference type="NCBI Taxonomy" id="512399"/>
    <lineage>
        <taxon>Bacteria</taxon>
        <taxon>Bacillati</taxon>
        <taxon>Bacillota</taxon>
        <taxon>Bacilli</taxon>
        <taxon>Bacillales</taxon>
        <taxon>Paenibacillaceae</taxon>
        <taxon>Paenibacillus</taxon>
    </lineage>
</organism>
<keyword evidence="7" id="KW-0547">Nucleotide-binding</keyword>
<comment type="catalytic activity">
    <reaction evidence="1">
        <text>ATP + protein L-histidine = ADP + protein N-phospho-L-histidine.</text>
        <dbReference type="EC" id="2.7.13.3"/>
    </reaction>
</comment>
<dbReference type="SUPFAM" id="SSF47384">
    <property type="entry name" value="Homodimeric domain of signal transducing histidine kinase"/>
    <property type="match status" value="1"/>
</dbReference>
<dbReference type="SUPFAM" id="SSF158472">
    <property type="entry name" value="HAMP domain-like"/>
    <property type="match status" value="1"/>
</dbReference>
<keyword evidence="6" id="KW-0808">Transferase</keyword>
<comment type="subcellular location">
    <subcellularLocation>
        <location evidence="2">Cell membrane</location>
        <topology evidence="2">Multi-pass membrane protein</topology>
    </subcellularLocation>
</comment>
<evidence type="ECO:0000313" key="15">
    <source>
        <dbReference type="EMBL" id="OCT16226.1"/>
    </source>
</evidence>
<dbReference type="GO" id="GO:0030295">
    <property type="term" value="F:protein kinase activator activity"/>
    <property type="evidence" value="ECO:0007669"/>
    <property type="project" value="TreeGrafter"/>
</dbReference>
<evidence type="ECO:0000256" key="8">
    <source>
        <dbReference type="ARBA" id="ARBA00022777"/>
    </source>
</evidence>
<dbReference type="CDD" id="cd06225">
    <property type="entry name" value="HAMP"/>
    <property type="match status" value="1"/>
</dbReference>
<dbReference type="FunFam" id="1.10.287.130:FF:000001">
    <property type="entry name" value="Two-component sensor histidine kinase"/>
    <property type="match status" value="1"/>
</dbReference>
<dbReference type="InterPro" id="IPR005467">
    <property type="entry name" value="His_kinase_dom"/>
</dbReference>
<evidence type="ECO:0000313" key="16">
    <source>
        <dbReference type="Proteomes" id="UP000093309"/>
    </source>
</evidence>
<dbReference type="SUPFAM" id="SSF55874">
    <property type="entry name" value="ATPase domain of HSP90 chaperone/DNA topoisomerase II/histidine kinase"/>
    <property type="match status" value="1"/>
</dbReference>
<proteinExistence type="predicted"/>
<dbReference type="GO" id="GO:0007234">
    <property type="term" value="P:osmosensory signaling via phosphorelay pathway"/>
    <property type="evidence" value="ECO:0007669"/>
    <property type="project" value="TreeGrafter"/>
</dbReference>
<accession>A0A1C1A6Q6</accession>
<dbReference type="EMBL" id="LYPC01000011">
    <property type="protein sequence ID" value="OCT16226.1"/>
    <property type="molecule type" value="Genomic_DNA"/>
</dbReference>
<keyword evidence="9" id="KW-0067">ATP-binding</keyword>
<dbReference type="GO" id="GO:0005886">
    <property type="term" value="C:plasma membrane"/>
    <property type="evidence" value="ECO:0007669"/>
    <property type="project" value="UniProtKB-SubCell"/>
</dbReference>
<keyword evidence="12" id="KW-0812">Transmembrane</keyword>
<keyword evidence="11 12" id="KW-0472">Membrane</keyword>
<dbReference type="GO" id="GO:0000156">
    <property type="term" value="F:phosphorelay response regulator activity"/>
    <property type="evidence" value="ECO:0007669"/>
    <property type="project" value="TreeGrafter"/>
</dbReference>
<dbReference type="Pfam" id="PF02518">
    <property type="entry name" value="HATPase_c"/>
    <property type="match status" value="1"/>
</dbReference>
<dbReference type="PROSITE" id="PS50885">
    <property type="entry name" value="HAMP"/>
    <property type="match status" value="1"/>
</dbReference>
<evidence type="ECO:0000256" key="1">
    <source>
        <dbReference type="ARBA" id="ARBA00000085"/>
    </source>
</evidence>
<dbReference type="PROSITE" id="PS50109">
    <property type="entry name" value="HIS_KIN"/>
    <property type="match status" value="1"/>
</dbReference>
<dbReference type="RefSeq" id="WP_065851001.1">
    <property type="nucleotide sequence ID" value="NZ_LYPC01000011.1"/>
</dbReference>
<dbReference type="CDD" id="cd00082">
    <property type="entry name" value="HisKA"/>
    <property type="match status" value="1"/>
</dbReference>
<dbReference type="SMART" id="SM00387">
    <property type="entry name" value="HATPase_c"/>
    <property type="match status" value="1"/>
</dbReference>
<keyword evidence="12" id="KW-1133">Transmembrane helix</keyword>
<protein>
    <recommendedName>
        <fullName evidence="3">histidine kinase</fullName>
        <ecNumber evidence="3">2.7.13.3</ecNumber>
    </recommendedName>
</protein>
<dbReference type="EC" id="2.7.13.3" evidence="3"/>
<dbReference type="FunFam" id="3.30.565.10:FF:000006">
    <property type="entry name" value="Sensor histidine kinase WalK"/>
    <property type="match status" value="1"/>
</dbReference>
<keyword evidence="8" id="KW-0418">Kinase</keyword>
<dbReference type="SMART" id="SM00388">
    <property type="entry name" value="HisKA"/>
    <property type="match status" value="1"/>
</dbReference>
<evidence type="ECO:0000256" key="4">
    <source>
        <dbReference type="ARBA" id="ARBA00022475"/>
    </source>
</evidence>
<dbReference type="InterPro" id="IPR003594">
    <property type="entry name" value="HATPase_dom"/>
</dbReference>
<evidence type="ECO:0000256" key="10">
    <source>
        <dbReference type="ARBA" id="ARBA00023012"/>
    </source>
</evidence>
<keyword evidence="16" id="KW-1185">Reference proteome</keyword>
<dbReference type="STRING" id="512399.A8709_01950"/>
<dbReference type="Gene3D" id="6.10.340.10">
    <property type="match status" value="1"/>
</dbReference>
<keyword evidence="10" id="KW-0902">Two-component regulatory system</keyword>
<evidence type="ECO:0000256" key="12">
    <source>
        <dbReference type="SAM" id="Phobius"/>
    </source>
</evidence>
<evidence type="ECO:0000259" key="13">
    <source>
        <dbReference type="PROSITE" id="PS50109"/>
    </source>
</evidence>
<dbReference type="InterPro" id="IPR036097">
    <property type="entry name" value="HisK_dim/P_sf"/>
</dbReference>
<dbReference type="Pfam" id="PF00672">
    <property type="entry name" value="HAMP"/>
    <property type="match status" value="1"/>
</dbReference>
<dbReference type="OrthoDB" id="2359336at2"/>